<dbReference type="EMBL" id="JAAOAK010000105">
    <property type="protein sequence ID" value="KAF5689377.1"/>
    <property type="molecule type" value="Genomic_DNA"/>
</dbReference>
<reference evidence="1 2" key="1">
    <citation type="submission" date="2020-05" db="EMBL/GenBank/DDBJ databases">
        <title>Identification and distribution of gene clusters putatively required for synthesis of sphingolipid metabolism inhibitors in phylogenetically diverse species of the filamentous fungus Fusarium.</title>
        <authorList>
            <person name="Kim H.-S."/>
            <person name="Busman M."/>
            <person name="Brown D.W."/>
            <person name="Divon H."/>
            <person name="Uhlig S."/>
            <person name="Proctor R.H."/>
        </authorList>
    </citation>
    <scope>NUCLEOTIDE SEQUENCE [LARGE SCALE GENOMIC DNA]</scope>
    <source>
        <strain evidence="1 2">NRRL 25311</strain>
    </source>
</reference>
<comment type="caution">
    <text evidence="1">The sequence shown here is derived from an EMBL/GenBank/DDBJ whole genome shotgun (WGS) entry which is preliminary data.</text>
</comment>
<protein>
    <submittedName>
        <fullName evidence="1">Uncharacterized protein</fullName>
    </submittedName>
</protein>
<evidence type="ECO:0000313" key="2">
    <source>
        <dbReference type="Proteomes" id="UP000562682"/>
    </source>
</evidence>
<accession>A0A8H5UNL7</accession>
<dbReference type="AlphaFoldDB" id="A0A8H5UNL7"/>
<gene>
    <name evidence="1" type="ORF">FDENT_4397</name>
</gene>
<name>A0A8H5UNL7_9HYPO</name>
<evidence type="ECO:0000313" key="1">
    <source>
        <dbReference type="EMBL" id="KAF5689377.1"/>
    </source>
</evidence>
<proteinExistence type="predicted"/>
<organism evidence="1 2">
    <name type="scientific">Fusarium denticulatum</name>
    <dbReference type="NCBI Taxonomy" id="48507"/>
    <lineage>
        <taxon>Eukaryota</taxon>
        <taxon>Fungi</taxon>
        <taxon>Dikarya</taxon>
        <taxon>Ascomycota</taxon>
        <taxon>Pezizomycotina</taxon>
        <taxon>Sordariomycetes</taxon>
        <taxon>Hypocreomycetidae</taxon>
        <taxon>Hypocreales</taxon>
        <taxon>Nectriaceae</taxon>
        <taxon>Fusarium</taxon>
        <taxon>Fusarium fujikuroi species complex</taxon>
    </lineage>
</organism>
<keyword evidence="2" id="KW-1185">Reference proteome</keyword>
<sequence>MYPGPPGPARLAGCPVYMSVSPAAQDQFLQPIWKDENGKFVSPPYIEMEMPGGECLHLAVLRFDRAATSRIKDYNLACITNAACRRLMHFAAVPELVGDRVEETANV</sequence>
<dbReference type="Proteomes" id="UP000562682">
    <property type="component" value="Unassembled WGS sequence"/>
</dbReference>